<evidence type="ECO:0008006" key="4">
    <source>
        <dbReference type="Google" id="ProtNLM"/>
    </source>
</evidence>
<keyword evidence="1" id="KW-0732">Signal</keyword>
<dbReference type="Proteomes" id="UP000184069">
    <property type="component" value="Unassembled WGS sequence"/>
</dbReference>
<reference evidence="2 3" key="1">
    <citation type="submission" date="2016-11" db="EMBL/GenBank/DDBJ databases">
        <authorList>
            <person name="Jaros S."/>
            <person name="Januszkiewicz K."/>
            <person name="Wedrychowicz H."/>
        </authorList>
    </citation>
    <scope>NUCLEOTIDE SEQUENCE [LARGE SCALE GENOMIC DNA]</scope>
    <source>
        <strain evidence="2 3">DSM 27621</strain>
    </source>
</reference>
<feature type="signal peptide" evidence="1">
    <location>
        <begin position="1"/>
        <end position="23"/>
    </location>
</feature>
<dbReference type="InterPro" id="IPR058087">
    <property type="entry name" value="XAC2610_dom"/>
</dbReference>
<dbReference type="NCBIfam" id="NF047539">
    <property type="entry name" value="XAC2610_fam"/>
    <property type="match status" value="1"/>
</dbReference>
<dbReference type="EMBL" id="FRBM01000009">
    <property type="protein sequence ID" value="SHM10589.1"/>
    <property type="molecule type" value="Genomic_DNA"/>
</dbReference>
<dbReference type="RefSeq" id="WP_073300512.1">
    <property type="nucleotide sequence ID" value="NZ_FRBM01000009.1"/>
</dbReference>
<protein>
    <recommendedName>
        <fullName evidence="4">Lipocalin-like domain-containing protein</fullName>
    </recommendedName>
</protein>
<name>A0A1M7G428_9FLAO</name>
<dbReference type="AlphaFoldDB" id="A0A1M7G428"/>
<gene>
    <name evidence="2" type="ORF">SAMN05444407_109156</name>
</gene>
<accession>A0A1M7G428</accession>
<sequence>MKNIRLKLTYLFLLFFTAISCQTKEEKKIDIAKITDTPTVNLYFGKWFLINQENDKYYYCTDSDRFFEIDNTEIVDHTPMEDSGFNVDHITNKGDLTYIYTDKKESSYYILKWIDRNKGIISCQFKKYEPSLFINEKKIKAIENKTCQTKNKSCELNNLSSKYNFIIEAGEFSNEKDQKHPISAWIIIIDKKSGKKQEIHFEPNLWAEYSDLPCDSFLVKDFNFDGLEDFAIVWDQGGNAGKLYEYYFQNKEGNFSSTDSFPLQHKILAEDIDALNKTIKTQSIVGCCHFNLNTYKLKSDGSWEASSEQRELNKK</sequence>
<evidence type="ECO:0000256" key="1">
    <source>
        <dbReference type="SAM" id="SignalP"/>
    </source>
</evidence>
<feature type="chain" id="PRO_5012002978" description="Lipocalin-like domain-containing protein" evidence="1">
    <location>
        <begin position="24"/>
        <end position="315"/>
    </location>
</feature>
<organism evidence="2 3">
    <name type="scientific">Chryseobacterium contaminans</name>
    <dbReference type="NCBI Taxonomy" id="1423959"/>
    <lineage>
        <taxon>Bacteria</taxon>
        <taxon>Pseudomonadati</taxon>
        <taxon>Bacteroidota</taxon>
        <taxon>Flavobacteriia</taxon>
        <taxon>Flavobacteriales</taxon>
        <taxon>Weeksellaceae</taxon>
        <taxon>Chryseobacterium group</taxon>
        <taxon>Chryseobacterium</taxon>
    </lineage>
</organism>
<evidence type="ECO:0000313" key="2">
    <source>
        <dbReference type="EMBL" id="SHM10589.1"/>
    </source>
</evidence>
<dbReference type="PROSITE" id="PS51257">
    <property type="entry name" value="PROKAR_LIPOPROTEIN"/>
    <property type="match status" value="1"/>
</dbReference>
<proteinExistence type="predicted"/>
<dbReference type="STRING" id="1423959.SAMN05444407_109156"/>
<evidence type="ECO:0000313" key="3">
    <source>
        <dbReference type="Proteomes" id="UP000184069"/>
    </source>
</evidence>